<dbReference type="AlphaFoldDB" id="A0A0D2N4C4"/>
<name>A0A0D2N4C4_HYPSF</name>
<dbReference type="OMA" id="NREDNPW"/>
<evidence type="ECO:0000313" key="2">
    <source>
        <dbReference type="EMBL" id="KJA14054.1"/>
    </source>
</evidence>
<keyword evidence="1" id="KW-0812">Transmembrane</keyword>
<accession>A0A0D2N4C4</accession>
<gene>
    <name evidence="2" type="ORF">HYPSUDRAFT_49450</name>
</gene>
<sequence length="624" mass="67343">MLPHNAFFASTIPVSQNAVKNIVFRVSAIVLNFVVLRFLAFVAFRRQDYTAFLMFAEDIIQKALFVVDRFNKQAVLVLLFAALTFGAGFYDSLIWAFDAPGYVLRTRRISADALSSQMLPNPAYVTFIPNNISDVDIKTTLGTNLYASGLNFSLPGIYQLQLAEVVPEQVPLTDPDSAPRIWLDTDGFAVGLDQSIMVWAGCAIGNAPSGLPGVQVQGWACATNNSNALNIFEQAMGLPQIWWDLDHAEYLLPNRKDNPWYNLEREGETAIMKQVFTVTKGTRRHTFVQTMLKATMLGIPTLDDAQIADLIRRVWSASAGDANANATVSTAVQVLVDHVLSAKTNGTSYVFGSFIQQNDTVYALSAEFLNIPSSTGEILYSVLRTVVTDTVLVNSETLAVAPTPAGPCALVYRNVAYGGVVGQTNCNTAAVKENQTVPATGPFLGQVDISAVAIMTDILGDGTMNTSAGALDQAGVDWYTANYKQLDQLLISRAMIVGGARGAVLVDTTYAVAAVSYMQLLLVALPFALAIVVGALTLGKPMSYYGSSFLSAVLATTHVTTEACLNIGYMRRTPEIVLRRSGDHFVLKTPFGGTLLNVAGENRGAMVCEPLLFEEKGESTLSEV</sequence>
<keyword evidence="1" id="KW-1133">Transmembrane helix</keyword>
<feature type="transmembrane region" description="Helical" evidence="1">
    <location>
        <begin position="22"/>
        <end position="44"/>
    </location>
</feature>
<protein>
    <submittedName>
        <fullName evidence="2">Uncharacterized protein</fullName>
    </submittedName>
</protein>
<dbReference type="OrthoDB" id="5348845at2759"/>
<organism evidence="2 3">
    <name type="scientific">Hypholoma sublateritium (strain FD-334 SS-4)</name>
    <dbReference type="NCBI Taxonomy" id="945553"/>
    <lineage>
        <taxon>Eukaryota</taxon>
        <taxon>Fungi</taxon>
        <taxon>Dikarya</taxon>
        <taxon>Basidiomycota</taxon>
        <taxon>Agaricomycotina</taxon>
        <taxon>Agaricomycetes</taxon>
        <taxon>Agaricomycetidae</taxon>
        <taxon>Agaricales</taxon>
        <taxon>Agaricineae</taxon>
        <taxon>Strophariaceae</taxon>
        <taxon>Hypholoma</taxon>
    </lineage>
</organism>
<feature type="transmembrane region" description="Helical" evidence="1">
    <location>
        <begin position="517"/>
        <end position="538"/>
    </location>
</feature>
<dbReference type="Proteomes" id="UP000054270">
    <property type="component" value="Unassembled WGS sequence"/>
</dbReference>
<proteinExistence type="predicted"/>
<dbReference type="EMBL" id="KN817697">
    <property type="protein sequence ID" value="KJA14054.1"/>
    <property type="molecule type" value="Genomic_DNA"/>
</dbReference>
<evidence type="ECO:0000256" key="1">
    <source>
        <dbReference type="SAM" id="Phobius"/>
    </source>
</evidence>
<keyword evidence="1" id="KW-0472">Membrane</keyword>
<feature type="transmembrane region" description="Helical" evidence="1">
    <location>
        <begin position="74"/>
        <end position="97"/>
    </location>
</feature>
<reference evidence="3" key="1">
    <citation type="submission" date="2014-04" db="EMBL/GenBank/DDBJ databases">
        <title>Evolutionary Origins and Diversification of the Mycorrhizal Mutualists.</title>
        <authorList>
            <consortium name="DOE Joint Genome Institute"/>
            <consortium name="Mycorrhizal Genomics Consortium"/>
            <person name="Kohler A."/>
            <person name="Kuo A."/>
            <person name="Nagy L.G."/>
            <person name="Floudas D."/>
            <person name="Copeland A."/>
            <person name="Barry K.W."/>
            <person name="Cichocki N."/>
            <person name="Veneault-Fourrey C."/>
            <person name="LaButti K."/>
            <person name="Lindquist E.A."/>
            <person name="Lipzen A."/>
            <person name="Lundell T."/>
            <person name="Morin E."/>
            <person name="Murat C."/>
            <person name="Riley R."/>
            <person name="Ohm R."/>
            <person name="Sun H."/>
            <person name="Tunlid A."/>
            <person name="Henrissat B."/>
            <person name="Grigoriev I.V."/>
            <person name="Hibbett D.S."/>
            <person name="Martin F."/>
        </authorList>
    </citation>
    <scope>NUCLEOTIDE SEQUENCE [LARGE SCALE GENOMIC DNA]</scope>
    <source>
        <strain evidence="3">FD-334 SS-4</strain>
    </source>
</reference>
<keyword evidence="3" id="KW-1185">Reference proteome</keyword>
<evidence type="ECO:0000313" key="3">
    <source>
        <dbReference type="Proteomes" id="UP000054270"/>
    </source>
</evidence>